<accession>A0A913XSV7</accession>
<dbReference type="GO" id="GO:0000139">
    <property type="term" value="C:Golgi membrane"/>
    <property type="evidence" value="ECO:0007669"/>
    <property type="project" value="UniProtKB-SubCell"/>
</dbReference>
<keyword evidence="9" id="KW-0479">Metal-binding</keyword>
<dbReference type="InterPro" id="IPR045885">
    <property type="entry name" value="GalNAc-T"/>
</dbReference>
<keyword evidence="8" id="KW-0812">Transmembrane</keyword>
<feature type="compositionally biased region" description="Basic and acidic residues" evidence="20">
    <location>
        <begin position="77"/>
        <end position="91"/>
    </location>
</feature>
<evidence type="ECO:0000256" key="12">
    <source>
        <dbReference type="ARBA" id="ARBA00022989"/>
    </source>
</evidence>
<evidence type="ECO:0000259" key="21">
    <source>
        <dbReference type="SMART" id="SM00458"/>
    </source>
</evidence>
<evidence type="ECO:0000256" key="2">
    <source>
        <dbReference type="ARBA" id="ARBA00004323"/>
    </source>
</evidence>
<keyword evidence="10 19" id="KW-0430">Lectin</keyword>
<comment type="catalytic activity">
    <reaction evidence="17">
        <text>L-threonyl-[protein] + UDP-N-acetyl-alpha-D-galactosamine = a 3-O-[N-acetyl-alpha-D-galactosaminyl]-L-threonyl-[protein] + UDP + H(+)</text>
        <dbReference type="Rhea" id="RHEA:52424"/>
        <dbReference type="Rhea" id="RHEA-COMP:11060"/>
        <dbReference type="Rhea" id="RHEA-COMP:11689"/>
        <dbReference type="ChEBI" id="CHEBI:15378"/>
        <dbReference type="ChEBI" id="CHEBI:30013"/>
        <dbReference type="ChEBI" id="CHEBI:58223"/>
        <dbReference type="ChEBI" id="CHEBI:67138"/>
        <dbReference type="ChEBI" id="CHEBI:87075"/>
        <dbReference type="EC" id="2.4.1.41"/>
    </reaction>
</comment>
<feature type="region of interest" description="Disordered" evidence="20">
    <location>
        <begin position="71"/>
        <end position="91"/>
    </location>
</feature>
<evidence type="ECO:0000256" key="1">
    <source>
        <dbReference type="ARBA" id="ARBA00001936"/>
    </source>
</evidence>
<evidence type="ECO:0000313" key="23">
    <source>
        <dbReference type="Proteomes" id="UP000887567"/>
    </source>
</evidence>
<evidence type="ECO:0000256" key="18">
    <source>
        <dbReference type="ARBA" id="ARBA00052209"/>
    </source>
</evidence>
<evidence type="ECO:0000256" key="5">
    <source>
        <dbReference type="ARBA" id="ARBA00012644"/>
    </source>
</evidence>
<keyword evidence="6 19" id="KW-0328">Glycosyltransferase</keyword>
<keyword evidence="11" id="KW-0735">Signal-anchor</keyword>
<dbReference type="FunFam" id="3.90.550.10:FF:000020">
    <property type="entry name" value="Polypeptide N-acetylgalactosaminyltransferase"/>
    <property type="match status" value="1"/>
</dbReference>
<evidence type="ECO:0000256" key="14">
    <source>
        <dbReference type="ARBA" id="ARBA00023136"/>
    </source>
</evidence>
<reference evidence="22" key="1">
    <citation type="submission" date="2022-11" db="UniProtKB">
        <authorList>
            <consortium name="EnsemblMetazoa"/>
        </authorList>
    </citation>
    <scope>IDENTIFICATION</scope>
</reference>
<feature type="domain" description="Ricin B lectin" evidence="21">
    <location>
        <begin position="415"/>
        <end position="534"/>
    </location>
</feature>
<evidence type="ECO:0000256" key="15">
    <source>
        <dbReference type="ARBA" id="ARBA00023157"/>
    </source>
</evidence>
<dbReference type="InterPro" id="IPR029044">
    <property type="entry name" value="Nucleotide-diphossugar_trans"/>
</dbReference>
<dbReference type="GO" id="GO:0004653">
    <property type="term" value="F:polypeptide N-acetylgalactosaminyltransferase activity"/>
    <property type="evidence" value="ECO:0007669"/>
    <property type="project" value="UniProtKB-EC"/>
</dbReference>
<dbReference type="OMA" id="QEWAFSK"/>
<dbReference type="GO" id="GO:0030246">
    <property type="term" value="F:carbohydrate binding"/>
    <property type="evidence" value="ECO:0007669"/>
    <property type="project" value="UniProtKB-KW"/>
</dbReference>
<comment type="cofactor">
    <cofactor evidence="1 19">
        <name>Mn(2+)</name>
        <dbReference type="ChEBI" id="CHEBI:29035"/>
    </cofactor>
</comment>
<dbReference type="InterPro" id="IPR000772">
    <property type="entry name" value="Ricin_B_lectin"/>
</dbReference>
<proteinExistence type="inferred from homology"/>
<dbReference type="SUPFAM" id="SSF50370">
    <property type="entry name" value="Ricin B-like lectins"/>
    <property type="match status" value="1"/>
</dbReference>
<dbReference type="SUPFAM" id="SSF53448">
    <property type="entry name" value="Nucleotide-diphospho-sugar transferases"/>
    <property type="match status" value="1"/>
</dbReference>
<comment type="subcellular location">
    <subcellularLocation>
        <location evidence="2 19">Golgi apparatus membrane</location>
        <topology evidence="2 19">Single-pass type II membrane protein</topology>
    </subcellularLocation>
</comment>
<keyword evidence="7 19" id="KW-0808">Transferase</keyword>
<dbReference type="PROSITE" id="PS50231">
    <property type="entry name" value="RICIN_B_LECTIN"/>
    <property type="match status" value="1"/>
</dbReference>
<dbReference type="RefSeq" id="XP_020909198.1">
    <property type="nucleotide sequence ID" value="XM_021053539.2"/>
</dbReference>
<evidence type="ECO:0000256" key="16">
    <source>
        <dbReference type="ARBA" id="ARBA00023211"/>
    </source>
</evidence>
<dbReference type="PANTHER" id="PTHR11675:SF119">
    <property type="entry name" value="POLYPEPTIDE N-ACETYLGALACTOSAMINYLTRANSFERASE 2"/>
    <property type="match status" value="1"/>
</dbReference>
<sequence>MIYRRRRVLLLAIIFIWFLAIIYFASDSGLFRPTPPKYVHIEDGISRPPFNADKYLAGDALHEGEDKYSRNQFNQEISDKTDPDRSVPDTRHSQCLKQVYSNSLPPTSIIITFHNEARSTLLRTVKSILNKSPPDLVKEIILVDDFSDDVNDALGLLPLPKVKVLRNDKREGLIRSRVKGADKAKSTILTFLDSHCECNTDWLQPLLQRVVKNRKAVVSPIIDVISMDDFSYIGASADIKGGFDWSLHFKWDNLSPGQKQARRNTPIAPIKTPMIAGGLFVTSKDWFEESGKYDVMMDIWGGENFEISFRTWQCGGVMEIIPCSRVGHVFRKRHPYTFPDGNANTYMKNTRRTAEVWMDEYKKFYYAARPLARSAPYGNVMARKQLRTKLKCKSFKWYLETVYPELQVPDYEDVSFGELKQGKHCLDTLGNQANGPVGMFDCHGQGGNQEWALTQKHTVRHLDLCLTIGDMSTGSQVRLEGCRSGDSKQVWEHTSSRNLRHKSSGMCLDSKDSMKSVVIETCKSNAFSQIWQFSLNMS</sequence>
<evidence type="ECO:0000256" key="4">
    <source>
        <dbReference type="ARBA" id="ARBA00005680"/>
    </source>
</evidence>
<dbReference type="OrthoDB" id="429263at2759"/>
<evidence type="ECO:0000313" key="22">
    <source>
        <dbReference type="EnsemblMetazoa" id="XP_020909198.1"/>
    </source>
</evidence>
<evidence type="ECO:0000256" key="9">
    <source>
        <dbReference type="ARBA" id="ARBA00022723"/>
    </source>
</evidence>
<evidence type="ECO:0000256" key="6">
    <source>
        <dbReference type="ARBA" id="ARBA00022676"/>
    </source>
</evidence>
<dbReference type="Pfam" id="PF00535">
    <property type="entry name" value="Glycos_transf_2"/>
    <property type="match status" value="1"/>
</dbReference>
<dbReference type="CDD" id="cd23434">
    <property type="entry name" value="beta-trefoil_Ricin_GALNT2"/>
    <property type="match status" value="1"/>
</dbReference>
<dbReference type="AlphaFoldDB" id="A0A913XSV7"/>
<dbReference type="CDD" id="cd02510">
    <property type="entry name" value="pp-GalNAc-T"/>
    <property type="match status" value="1"/>
</dbReference>
<dbReference type="InterPro" id="IPR035992">
    <property type="entry name" value="Ricin_B-like_lectins"/>
</dbReference>
<dbReference type="SMART" id="SM00458">
    <property type="entry name" value="RICIN"/>
    <property type="match status" value="1"/>
</dbReference>
<keyword evidence="14" id="KW-0472">Membrane</keyword>
<organism evidence="22 23">
    <name type="scientific">Exaiptasia diaphana</name>
    <name type="common">Tropical sea anemone</name>
    <name type="synonym">Aiptasia pulchella</name>
    <dbReference type="NCBI Taxonomy" id="2652724"/>
    <lineage>
        <taxon>Eukaryota</taxon>
        <taxon>Metazoa</taxon>
        <taxon>Cnidaria</taxon>
        <taxon>Anthozoa</taxon>
        <taxon>Hexacorallia</taxon>
        <taxon>Actiniaria</taxon>
        <taxon>Aiptasiidae</taxon>
        <taxon>Exaiptasia</taxon>
    </lineage>
</organism>
<evidence type="ECO:0000256" key="20">
    <source>
        <dbReference type="SAM" id="MobiDB-lite"/>
    </source>
</evidence>
<keyword evidence="12" id="KW-1133">Transmembrane helix</keyword>
<keyword evidence="13 19" id="KW-0333">Golgi apparatus</keyword>
<dbReference type="GO" id="GO:0006493">
    <property type="term" value="P:protein O-linked glycosylation"/>
    <property type="evidence" value="ECO:0007669"/>
    <property type="project" value="TreeGrafter"/>
</dbReference>
<comment type="catalytic activity">
    <reaction evidence="18">
        <text>L-seryl-[protein] + UDP-N-acetyl-alpha-D-galactosamine = a 3-O-[N-acetyl-alpha-D-galactosaminyl]-L-seryl-[protein] + UDP + H(+)</text>
        <dbReference type="Rhea" id="RHEA:23956"/>
        <dbReference type="Rhea" id="RHEA-COMP:9863"/>
        <dbReference type="Rhea" id="RHEA-COMP:12788"/>
        <dbReference type="ChEBI" id="CHEBI:15378"/>
        <dbReference type="ChEBI" id="CHEBI:29999"/>
        <dbReference type="ChEBI" id="CHEBI:53604"/>
        <dbReference type="ChEBI" id="CHEBI:58223"/>
        <dbReference type="ChEBI" id="CHEBI:67138"/>
        <dbReference type="EC" id="2.4.1.41"/>
    </reaction>
</comment>
<dbReference type="Gene3D" id="3.90.550.10">
    <property type="entry name" value="Spore Coat Polysaccharide Biosynthesis Protein SpsA, Chain A"/>
    <property type="match status" value="1"/>
</dbReference>
<dbReference type="GeneID" id="110247147"/>
<comment type="similarity">
    <text evidence="4 19">Belongs to the glycosyltransferase 2 family. GalNAc-T subfamily.</text>
</comment>
<evidence type="ECO:0000256" key="7">
    <source>
        <dbReference type="ARBA" id="ARBA00022679"/>
    </source>
</evidence>
<dbReference type="EC" id="2.4.1.-" evidence="19"/>
<evidence type="ECO:0000256" key="17">
    <source>
        <dbReference type="ARBA" id="ARBA00050905"/>
    </source>
</evidence>
<evidence type="ECO:0000256" key="19">
    <source>
        <dbReference type="RuleBase" id="RU361242"/>
    </source>
</evidence>
<comment type="pathway">
    <text evidence="3 19">Protein modification; protein glycosylation.</text>
</comment>
<evidence type="ECO:0000256" key="11">
    <source>
        <dbReference type="ARBA" id="ARBA00022968"/>
    </source>
</evidence>
<dbReference type="GO" id="GO:0046872">
    <property type="term" value="F:metal ion binding"/>
    <property type="evidence" value="ECO:0007669"/>
    <property type="project" value="UniProtKB-KW"/>
</dbReference>
<dbReference type="KEGG" id="epa:110247147"/>
<name>A0A913XSV7_EXADI</name>
<keyword evidence="23" id="KW-1185">Reference proteome</keyword>
<dbReference type="Proteomes" id="UP000887567">
    <property type="component" value="Unplaced"/>
</dbReference>
<dbReference type="Pfam" id="PF00652">
    <property type="entry name" value="Ricin_B_lectin"/>
    <property type="match status" value="1"/>
</dbReference>
<keyword evidence="15 19" id="KW-1015">Disulfide bond</keyword>
<evidence type="ECO:0000256" key="3">
    <source>
        <dbReference type="ARBA" id="ARBA00004922"/>
    </source>
</evidence>
<dbReference type="InterPro" id="IPR001173">
    <property type="entry name" value="Glyco_trans_2-like"/>
</dbReference>
<protein>
    <recommendedName>
        <fullName evidence="5 19">Polypeptide N-acetylgalactosaminyltransferase</fullName>
        <ecNumber evidence="19">2.4.1.-</ecNumber>
    </recommendedName>
    <alternativeName>
        <fullName evidence="19">Protein-UDP acetylgalactosaminyltransferase</fullName>
    </alternativeName>
</protein>
<keyword evidence="16 19" id="KW-0464">Manganese</keyword>
<dbReference type="Gene3D" id="2.80.10.50">
    <property type="match status" value="1"/>
</dbReference>
<dbReference type="EnsemblMetazoa" id="XM_021053539.2">
    <property type="protein sequence ID" value="XP_020909198.1"/>
    <property type="gene ID" value="LOC110247147"/>
</dbReference>
<evidence type="ECO:0000256" key="8">
    <source>
        <dbReference type="ARBA" id="ARBA00022692"/>
    </source>
</evidence>
<evidence type="ECO:0000256" key="10">
    <source>
        <dbReference type="ARBA" id="ARBA00022734"/>
    </source>
</evidence>
<evidence type="ECO:0000256" key="13">
    <source>
        <dbReference type="ARBA" id="ARBA00023034"/>
    </source>
</evidence>
<dbReference type="PANTHER" id="PTHR11675">
    <property type="entry name" value="N-ACETYLGALACTOSAMINYLTRANSFERASE"/>
    <property type="match status" value="1"/>
</dbReference>